<sequence length="602" mass="66318">MSQQIDIEITTESGKQITPFSYLTVTQQFNGHHQFELRFNHDVIEEPNTMLLDGAQAYLGKAITFTFRERDDSNYADHIFKGVVTDVSLANTVGSMGDIIFRGHSPTILLEGGPHNASFTKKGLAQIVRDATRNVSSNLMGIAPDPKFKSTVPYIVQYKESNFQFLRRLAGEYGEWFFYDGLQLCFGKPSSAKQIELKYPRDISDLKLNVRVAPVNFEQVEYSYKEEQHFTTASADVSANNLSKFNDGAASASASLFSYKPVQLSAPEAATKQELDNLVTHEKSSRVSDLVYLHAVSDSPYVRPGINVQIVAVQPDKKGETDFGTYTVTSVTHSTDGLGNYQNSFEAVPSKVTVMPNPYDRAPQAEPQLGVVKNNKDPDNLGRVQVQLFWQDGPETTPWIRVMSLHAGLRSDDSKNRGLFFTPEIDDYVIVGFHQNDPARPFVMGSVAHGKAVDSAKNSDNHIKAIRTRSGNTIYFKDKDQQKEQEIVIKTDDANIISILLKNDKGTITIKSNKAIEVHSESTINVSSEAITVKGKTIKVEASDSIEMKAKTIKMEGSQEIGAKSTNVKVEGSATVKVKASAQLDLDGGGMANLKAGLVKIN</sequence>
<dbReference type="RefSeq" id="WP_345258052.1">
    <property type="nucleotide sequence ID" value="NZ_BAABGY010000016.1"/>
</dbReference>
<keyword evidence="3" id="KW-1185">Reference proteome</keyword>
<evidence type="ECO:0000313" key="3">
    <source>
        <dbReference type="Proteomes" id="UP001501725"/>
    </source>
</evidence>
<dbReference type="Pfam" id="PF05954">
    <property type="entry name" value="Phage_GPD"/>
    <property type="match status" value="1"/>
</dbReference>
<dbReference type="Pfam" id="PF04717">
    <property type="entry name" value="Phage_base_V"/>
    <property type="match status" value="1"/>
</dbReference>
<proteinExistence type="predicted"/>
<dbReference type="SUPFAM" id="SSF69349">
    <property type="entry name" value="Phage fibre proteins"/>
    <property type="match status" value="1"/>
</dbReference>
<name>A0ABP8HRD4_9BACT</name>
<protein>
    <submittedName>
        <fullName evidence="2">Phage baseplate assembly protein V</fullName>
    </submittedName>
</protein>
<reference evidence="3" key="1">
    <citation type="journal article" date="2019" name="Int. J. Syst. Evol. Microbiol.">
        <title>The Global Catalogue of Microorganisms (GCM) 10K type strain sequencing project: providing services to taxonomists for standard genome sequencing and annotation.</title>
        <authorList>
            <consortium name="The Broad Institute Genomics Platform"/>
            <consortium name="The Broad Institute Genome Sequencing Center for Infectious Disease"/>
            <person name="Wu L."/>
            <person name="Ma J."/>
        </authorList>
    </citation>
    <scope>NUCLEOTIDE SEQUENCE [LARGE SCALE GENOMIC DNA]</scope>
    <source>
        <strain evidence="3">JCM 17919</strain>
    </source>
</reference>
<feature type="domain" description="Gp5/Type VI secretion system Vgr protein OB-fold" evidence="1">
    <location>
        <begin position="369"/>
        <end position="447"/>
    </location>
</feature>
<dbReference type="InterPro" id="IPR037026">
    <property type="entry name" value="Vgr_OB-fold_dom_sf"/>
</dbReference>
<accession>A0ABP8HRD4</accession>
<dbReference type="Proteomes" id="UP001501725">
    <property type="component" value="Unassembled WGS sequence"/>
</dbReference>
<organism evidence="2 3">
    <name type="scientific">Flaviaesturariibacter amylovorans</name>
    <dbReference type="NCBI Taxonomy" id="1084520"/>
    <lineage>
        <taxon>Bacteria</taxon>
        <taxon>Pseudomonadati</taxon>
        <taxon>Bacteroidota</taxon>
        <taxon>Chitinophagia</taxon>
        <taxon>Chitinophagales</taxon>
        <taxon>Chitinophagaceae</taxon>
        <taxon>Flaviaestuariibacter</taxon>
    </lineage>
</organism>
<comment type="caution">
    <text evidence="2">The sequence shown here is derived from an EMBL/GenBank/DDBJ whole genome shotgun (WGS) entry which is preliminary data.</text>
</comment>
<dbReference type="SUPFAM" id="SSF69255">
    <property type="entry name" value="gp5 N-terminal domain-like"/>
    <property type="match status" value="1"/>
</dbReference>
<gene>
    <name evidence="2" type="ORF">GCM10023184_43240</name>
</gene>
<dbReference type="InterPro" id="IPR006531">
    <property type="entry name" value="Gp5/Vgr_OB"/>
</dbReference>
<dbReference type="Gene3D" id="3.55.50.10">
    <property type="entry name" value="Baseplate protein-like domains"/>
    <property type="match status" value="1"/>
</dbReference>
<evidence type="ECO:0000313" key="2">
    <source>
        <dbReference type="EMBL" id="GAA4343146.1"/>
    </source>
</evidence>
<evidence type="ECO:0000259" key="1">
    <source>
        <dbReference type="Pfam" id="PF04717"/>
    </source>
</evidence>
<dbReference type="Gene3D" id="2.40.50.230">
    <property type="entry name" value="Gp5 N-terminal domain"/>
    <property type="match status" value="1"/>
</dbReference>
<dbReference type="SUPFAM" id="SSF69279">
    <property type="entry name" value="Phage tail proteins"/>
    <property type="match status" value="1"/>
</dbReference>
<dbReference type="EMBL" id="BAABGY010000016">
    <property type="protein sequence ID" value="GAA4343146.1"/>
    <property type="molecule type" value="Genomic_DNA"/>
</dbReference>